<dbReference type="SUPFAM" id="SSF51735">
    <property type="entry name" value="NAD(P)-binding Rossmann-fold domains"/>
    <property type="match status" value="1"/>
</dbReference>
<name>A0A5A7QJM1_STRAF</name>
<dbReference type="PANTHER" id="PTHR43205:SF12">
    <property type="entry name" value="OS06G0602900 PROTEIN"/>
    <property type="match status" value="1"/>
</dbReference>
<dbReference type="Proteomes" id="UP000325081">
    <property type="component" value="Unassembled WGS sequence"/>
</dbReference>
<accession>A0A5A7QJM1</accession>
<comment type="caution">
    <text evidence="2">The sequence shown here is derived from an EMBL/GenBank/DDBJ whole genome shotgun (WGS) entry which is preliminary data.</text>
</comment>
<reference evidence="3" key="1">
    <citation type="journal article" date="2019" name="Curr. Biol.">
        <title>Genome Sequence of Striga asiatica Provides Insight into the Evolution of Plant Parasitism.</title>
        <authorList>
            <person name="Yoshida S."/>
            <person name="Kim S."/>
            <person name="Wafula E.K."/>
            <person name="Tanskanen J."/>
            <person name="Kim Y.M."/>
            <person name="Honaas L."/>
            <person name="Yang Z."/>
            <person name="Spallek T."/>
            <person name="Conn C.E."/>
            <person name="Ichihashi Y."/>
            <person name="Cheong K."/>
            <person name="Cui S."/>
            <person name="Der J.P."/>
            <person name="Gundlach H."/>
            <person name="Jiao Y."/>
            <person name="Hori C."/>
            <person name="Ishida J.K."/>
            <person name="Kasahara H."/>
            <person name="Kiba T."/>
            <person name="Kim M.S."/>
            <person name="Koo N."/>
            <person name="Laohavisit A."/>
            <person name="Lee Y.H."/>
            <person name="Lumba S."/>
            <person name="McCourt P."/>
            <person name="Mortimer J.C."/>
            <person name="Mutuku J.M."/>
            <person name="Nomura T."/>
            <person name="Sasaki-Sekimoto Y."/>
            <person name="Seto Y."/>
            <person name="Wang Y."/>
            <person name="Wakatake T."/>
            <person name="Sakakibara H."/>
            <person name="Demura T."/>
            <person name="Yamaguchi S."/>
            <person name="Yoneyama K."/>
            <person name="Manabe R.I."/>
            <person name="Nelson D.C."/>
            <person name="Schulman A.H."/>
            <person name="Timko M.P."/>
            <person name="dePamphilis C.W."/>
            <person name="Choi D."/>
            <person name="Shirasu K."/>
        </authorList>
    </citation>
    <scope>NUCLEOTIDE SEQUENCE [LARGE SCALE GENOMIC DNA]</scope>
    <source>
        <strain evidence="3">cv. UVA1</strain>
    </source>
</reference>
<dbReference type="AlphaFoldDB" id="A0A5A7QJM1"/>
<feature type="domain" description="Alcohol dehydrogenase-like C-terminal" evidence="1">
    <location>
        <begin position="139"/>
        <end position="225"/>
    </location>
</feature>
<dbReference type="EMBL" id="BKCP01007182">
    <property type="protein sequence ID" value="GER45513.1"/>
    <property type="molecule type" value="Genomic_DNA"/>
</dbReference>
<dbReference type="InterPro" id="IPR013149">
    <property type="entry name" value="ADH-like_C"/>
</dbReference>
<dbReference type="InterPro" id="IPR036291">
    <property type="entry name" value="NAD(P)-bd_dom_sf"/>
</dbReference>
<dbReference type="GO" id="GO:0016628">
    <property type="term" value="F:oxidoreductase activity, acting on the CH-CH group of donors, NAD or NADP as acceptor"/>
    <property type="evidence" value="ECO:0007669"/>
    <property type="project" value="InterPro"/>
</dbReference>
<evidence type="ECO:0000259" key="1">
    <source>
        <dbReference type="Pfam" id="PF00107"/>
    </source>
</evidence>
<dbReference type="OrthoDB" id="809632at2759"/>
<proteinExistence type="predicted"/>
<evidence type="ECO:0000313" key="2">
    <source>
        <dbReference type="EMBL" id="GER45513.1"/>
    </source>
</evidence>
<gene>
    <name evidence="2" type="ORF">STAS_22465</name>
</gene>
<protein>
    <submittedName>
        <fullName evidence="2">Zinc-binding dehydrogenase family protein</fullName>
    </submittedName>
</protein>
<sequence length="273" mass="30568">MLGTKSDVKSFGVMLLQILTARPAMCLSHHPVEEALSLLAEPKLALKCCELRRDRLSPWSKKTNDDWRQFDTPDLDSVILTELERLRNVGLEVSHGVNFFYAHSQGDWNFHGHNRALVAHGFRCQREAAVDAAATQLNAKLFGCYVVGSAGTKHKVDLLKEKIGFDDAFNYKEESNLKPTLQRYFPDGIDIYFDNVGGEMLEAAVDNMNVFGRVAICGVISEYTNSKKNSKLDMFSALRTISLEIPRKASGLRKLQEEKQEAGRALKEITVCG</sequence>
<dbReference type="Gene3D" id="3.40.50.720">
    <property type="entry name" value="NAD(P)-binding Rossmann-like Domain"/>
    <property type="match status" value="1"/>
</dbReference>
<dbReference type="Pfam" id="PF00107">
    <property type="entry name" value="ADH_zinc_N"/>
    <property type="match status" value="1"/>
</dbReference>
<organism evidence="2 3">
    <name type="scientific">Striga asiatica</name>
    <name type="common">Asiatic witchweed</name>
    <name type="synonym">Buchnera asiatica</name>
    <dbReference type="NCBI Taxonomy" id="4170"/>
    <lineage>
        <taxon>Eukaryota</taxon>
        <taxon>Viridiplantae</taxon>
        <taxon>Streptophyta</taxon>
        <taxon>Embryophyta</taxon>
        <taxon>Tracheophyta</taxon>
        <taxon>Spermatophyta</taxon>
        <taxon>Magnoliopsida</taxon>
        <taxon>eudicotyledons</taxon>
        <taxon>Gunneridae</taxon>
        <taxon>Pentapetalae</taxon>
        <taxon>asterids</taxon>
        <taxon>lamiids</taxon>
        <taxon>Lamiales</taxon>
        <taxon>Orobanchaceae</taxon>
        <taxon>Buchnereae</taxon>
        <taxon>Striga</taxon>
    </lineage>
</organism>
<dbReference type="PANTHER" id="PTHR43205">
    <property type="entry name" value="PROSTAGLANDIN REDUCTASE"/>
    <property type="match status" value="1"/>
</dbReference>
<keyword evidence="3" id="KW-1185">Reference proteome</keyword>
<evidence type="ECO:0000313" key="3">
    <source>
        <dbReference type="Proteomes" id="UP000325081"/>
    </source>
</evidence>
<dbReference type="InterPro" id="IPR045010">
    <property type="entry name" value="MDR_fam"/>
</dbReference>